<name>A0AA49Q8B3_9BACT</name>
<dbReference type="GO" id="GO:0000976">
    <property type="term" value="F:transcription cis-regulatory region binding"/>
    <property type="evidence" value="ECO:0007669"/>
    <property type="project" value="TreeGrafter"/>
</dbReference>
<feature type="DNA-binding region" description="OmpR/PhoB-type" evidence="7">
    <location>
        <begin position="134"/>
        <end position="234"/>
    </location>
</feature>
<keyword evidence="4 7" id="KW-0238">DNA-binding</keyword>
<dbReference type="CDD" id="cd00383">
    <property type="entry name" value="trans_reg_C"/>
    <property type="match status" value="1"/>
</dbReference>
<evidence type="ECO:0000256" key="6">
    <source>
        <dbReference type="PROSITE-ProRule" id="PRU00169"/>
    </source>
</evidence>
<dbReference type="GO" id="GO:0006355">
    <property type="term" value="P:regulation of DNA-templated transcription"/>
    <property type="evidence" value="ECO:0007669"/>
    <property type="project" value="InterPro"/>
</dbReference>
<dbReference type="InterPro" id="IPR001867">
    <property type="entry name" value="OmpR/PhoB-type_DNA-bd"/>
</dbReference>
<dbReference type="GO" id="GO:0000156">
    <property type="term" value="F:phosphorelay response regulator activity"/>
    <property type="evidence" value="ECO:0007669"/>
    <property type="project" value="TreeGrafter"/>
</dbReference>
<evidence type="ECO:0000313" key="12">
    <source>
        <dbReference type="Proteomes" id="UP001229955"/>
    </source>
</evidence>
<evidence type="ECO:0000313" key="11">
    <source>
        <dbReference type="EMBL" id="WKW15912.1"/>
    </source>
</evidence>
<keyword evidence="2" id="KW-0902">Two-component regulatory system</keyword>
<dbReference type="SMART" id="SM00448">
    <property type="entry name" value="REC"/>
    <property type="match status" value="1"/>
</dbReference>
<dbReference type="PROSITE" id="PS51755">
    <property type="entry name" value="OMPR_PHOB"/>
    <property type="match status" value="1"/>
</dbReference>
<dbReference type="SUPFAM" id="SSF52172">
    <property type="entry name" value="CheY-like"/>
    <property type="match status" value="1"/>
</dbReference>
<evidence type="ECO:0000256" key="5">
    <source>
        <dbReference type="ARBA" id="ARBA00023163"/>
    </source>
</evidence>
<reference evidence="11" key="1">
    <citation type="submission" date="2023-07" db="EMBL/GenBank/DDBJ databases">
        <authorList>
            <person name="Haufschild T."/>
            <person name="Kallscheuer N."/>
            <person name="Hammer J."/>
            <person name="Kohn T."/>
            <person name="Kabuu M."/>
            <person name="Jogler M."/>
            <person name="Wohfarth N."/>
            <person name="Heuer A."/>
            <person name="Rohde M."/>
            <person name="van Teeseling M.C.F."/>
            <person name="Jogler C."/>
        </authorList>
    </citation>
    <scope>NUCLEOTIDE SEQUENCE</scope>
    <source>
        <strain evidence="10">Strain 138</strain>
        <strain evidence="11">Strain 318</strain>
    </source>
</reference>
<dbReference type="EMBL" id="CP130612">
    <property type="protein sequence ID" value="WKW13006.1"/>
    <property type="molecule type" value="Genomic_DNA"/>
</dbReference>
<gene>
    <name evidence="10" type="ORF">Strain138_002320</name>
    <name evidence="11" type="ORF">Strain318_002319</name>
</gene>
<protein>
    <submittedName>
        <fullName evidence="11">Response regulator transcription factor</fullName>
    </submittedName>
</protein>
<keyword evidence="3" id="KW-0805">Transcription regulation</keyword>
<dbReference type="SUPFAM" id="SSF46894">
    <property type="entry name" value="C-terminal effector domain of the bipartite response regulators"/>
    <property type="match status" value="1"/>
</dbReference>
<dbReference type="KEGG" id="pspc:Strain318_002319"/>
<dbReference type="SMART" id="SM00862">
    <property type="entry name" value="Trans_reg_C"/>
    <property type="match status" value="1"/>
</dbReference>
<accession>A0AA49Q8B3</accession>
<sequence length="241" mass="27287">MSASPAKVLLVEDEPNLARGIRENLVHEGYDVELVSDGVTALARMRANDYAVVVLDVMLPGMDGFTVCETVRREGNDTPVLFLTAKGGPHDRIRGLEAGGDDYLPKPFHLRELLLRVAAIVRRRTRFDTLLGSRETLQFGGNEFDFTSFRGRSWDGQDQQLTPKEALILAELAKRDGRVVWREDLLERVWGGEVLPSSRTIDNFIVKLRKRFEREPDRPRHFHTVRGVGYRFTAAGEDPTE</sequence>
<dbReference type="Pfam" id="PF00486">
    <property type="entry name" value="Trans_reg_C"/>
    <property type="match status" value="1"/>
</dbReference>
<feature type="domain" description="OmpR/PhoB-type" evidence="9">
    <location>
        <begin position="134"/>
        <end position="234"/>
    </location>
</feature>
<dbReference type="PANTHER" id="PTHR48111">
    <property type="entry name" value="REGULATOR OF RPOS"/>
    <property type="match status" value="1"/>
</dbReference>
<evidence type="ECO:0000256" key="4">
    <source>
        <dbReference type="ARBA" id="ARBA00023125"/>
    </source>
</evidence>
<dbReference type="AlphaFoldDB" id="A0AA49Q8B3"/>
<evidence type="ECO:0000256" key="2">
    <source>
        <dbReference type="ARBA" id="ARBA00023012"/>
    </source>
</evidence>
<dbReference type="PROSITE" id="PS50110">
    <property type="entry name" value="RESPONSE_REGULATORY"/>
    <property type="match status" value="1"/>
</dbReference>
<dbReference type="Pfam" id="PF00072">
    <property type="entry name" value="Response_reg"/>
    <property type="match status" value="1"/>
</dbReference>
<dbReference type="CDD" id="cd17574">
    <property type="entry name" value="REC_OmpR"/>
    <property type="match status" value="1"/>
</dbReference>
<dbReference type="EMBL" id="CP130613">
    <property type="protein sequence ID" value="WKW15912.1"/>
    <property type="molecule type" value="Genomic_DNA"/>
</dbReference>
<dbReference type="FunFam" id="3.40.50.2300:FF:000001">
    <property type="entry name" value="DNA-binding response regulator PhoB"/>
    <property type="match status" value="1"/>
</dbReference>
<evidence type="ECO:0000256" key="1">
    <source>
        <dbReference type="ARBA" id="ARBA00022553"/>
    </source>
</evidence>
<keyword evidence="12" id="KW-1185">Reference proteome</keyword>
<dbReference type="RefSeq" id="WP_367885871.1">
    <property type="nucleotide sequence ID" value="NZ_CP130612.1"/>
</dbReference>
<keyword evidence="1 6" id="KW-0597">Phosphoprotein</keyword>
<feature type="modified residue" description="4-aspartylphosphate" evidence="6">
    <location>
        <position position="56"/>
    </location>
</feature>
<proteinExistence type="predicted"/>
<organism evidence="11 12">
    <name type="scientific">Pseudogemmatithrix spongiicola</name>
    <dbReference type="NCBI Taxonomy" id="3062599"/>
    <lineage>
        <taxon>Bacteria</taxon>
        <taxon>Pseudomonadati</taxon>
        <taxon>Gemmatimonadota</taxon>
        <taxon>Gemmatimonadia</taxon>
        <taxon>Gemmatimonadales</taxon>
        <taxon>Gemmatimonadaceae</taxon>
        <taxon>Pseudogemmatithrix</taxon>
    </lineage>
</organism>
<dbReference type="Proteomes" id="UP001229955">
    <property type="component" value="Chromosome"/>
</dbReference>
<dbReference type="GO" id="GO:0005829">
    <property type="term" value="C:cytosol"/>
    <property type="evidence" value="ECO:0007669"/>
    <property type="project" value="TreeGrafter"/>
</dbReference>
<evidence type="ECO:0000259" key="9">
    <source>
        <dbReference type="PROSITE" id="PS51755"/>
    </source>
</evidence>
<accession>A0AA49JVX9</accession>
<dbReference type="InterPro" id="IPR016032">
    <property type="entry name" value="Sig_transdc_resp-reg_C-effctor"/>
</dbReference>
<dbReference type="Gene3D" id="1.10.10.10">
    <property type="entry name" value="Winged helix-like DNA-binding domain superfamily/Winged helix DNA-binding domain"/>
    <property type="match status" value="1"/>
</dbReference>
<feature type="domain" description="Response regulatory" evidence="8">
    <location>
        <begin position="7"/>
        <end position="121"/>
    </location>
</feature>
<dbReference type="GO" id="GO:0032993">
    <property type="term" value="C:protein-DNA complex"/>
    <property type="evidence" value="ECO:0007669"/>
    <property type="project" value="TreeGrafter"/>
</dbReference>
<dbReference type="Gene3D" id="6.10.250.690">
    <property type="match status" value="1"/>
</dbReference>
<keyword evidence="5" id="KW-0804">Transcription</keyword>
<evidence type="ECO:0000256" key="7">
    <source>
        <dbReference type="PROSITE-ProRule" id="PRU01091"/>
    </source>
</evidence>
<dbReference type="InterPro" id="IPR011006">
    <property type="entry name" value="CheY-like_superfamily"/>
</dbReference>
<evidence type="ECO:0000259" key="8">
    <source>
        <dbReference type="PROSITE" id="PS50110"/>
    </source>
</evidence>
<dbReference type="PANTHER" id="PTHR48111:SF21">
    <property type="entry name" value="DNA-BINDING DUAL MASTER TRANSCRIPTIONAL REGULATOR RPAA"/>
    <property type="match status" value="1"/>
</dbReference>
<dbReference type="InterPro" id="IPR036388">
    <property type="entry name" value="WH-like_DNA-bd_sf"/>
</dbReference>
<dbReference type="InterPro" id="IPR039420">
    <property type="entry name" value="WalR-like"/>
</dbReference>
<dbReference type="Gene3D" id="3.40.50.2300">
    <property type="match status" value="1"/>
</dbReference>
<evidence type="ECO:0000313" key="10">
    <source>
        <dbReference type="EMBL" id="WKW13006.1"/>
    </source>
</evidence>
<dbReference type="InterPro" id="IPR001789">
    <property type="entry name" value="Sig_transdc_resp-reg_receiver"/>
</dbReference>
<evidence type="ECO:0000256" key="3">
    <source>
        <dbReference type="ARBA" id="ARBA00023015"/>
    </source>
</evidence>